<evidence type="ECO:0000313" key="3">
    <source>
        <dbReference type="EMBL" id="SOE16901.1"/>
    </source>
</evidence>
<keyword evidence="2" id="KW-0472">Membrane</keyword>
<keyword evidence="4" id="KW-1185">Reference proteome</keyword>
<evidence type="ECO:0000313" key="4">
    <source>
        <dbReference type="Proteomes" id="UP000219465"/>
    </source>
</evidence>
<keyword evidence="3" id="KW-0449">Lipoprotein</keyword>
<evidence type="ECO:0000256" key="1">
    <source>
        <dbReference type="ARBA" id="ARBA00022729"/>
    </source>
</evidence>
<dbReference type="CDD" id="cd16325">
    <property type="entry name" value="LolA"/>
    <property type="match status" value="1"/>
</dbReference>
<name>A0A286IA07_9HYPH</name>
<dbReference type="PANTHER" id="PTHR35869:SF1">
    <property type="entry name" value="OUTER-MEMBRANE LIPOPROTEIN CARRIER PROTEIN"/>
    <property type="match status" value="1"/>
</dbReference>
<feature type="transmembrane region" description="Helical" evidence="2">
    <location>
        <begin position="21"/>
        <end position="41"/>
    </location>
</feature>
<gene>
    <name evidence="3" type="ORF">SAMN05877838_1786</name>
</gene>
<sequence length="227" mass="25021">MPKQTTSTTITRHDVSRRAMLGGGLGFGLSLMAVATGLVGFPGAARSAETAQRVANHFASVKTMTGEFIQFGPNGEQTGGKFFIERPGKLRFNYEEPSAVRVIADGKNVVIGNRKLRTWDLYPLGKTPLKLLLSERIDLSGETVRSVKEDPDLTTIVLGNKSIFGDSTISMMFDPESFDLRQWTIRDAQGKDTTVMIFNVQSGVRFAEDVFEIPYAQVQPTKKPSER</sequence>
<evidence type="ECO:0000256" key="2">
    <source>
        <dbReference type="SAM" id="Phobius"/>
    </source>
</evidence>
<dbReference type="SUPFAM" id="SSF89392">
    <property type="entry name" value="Prokaryotic lipoproteins and lipoprotein localization factors"/>
    <property type="match status" value="1"/>
</dbReference>
<dbReference type="PANTHER" id="PTHR35869">
    <property type="entry name" value="OUTER-MEMBRANE LIPOPROTEIN CARRIER PROTEIN"/>
    <property type="match status" value="1"/>
</dbReference>
<dbReference type="Gene3D" id="2.50.20.10">
    <property type="entry name" value="Lipoprotein localisation LolA/LolB/LppX"/>
    <property type="match status" value="1"/>
</dbReference>
<dbReference type="InterPro" id="IPR004564">
    <property type="entry name" value="OM_lipoprot_carrier_LolA-like"/>
</dbReference>
<keyword evidence="2" id="KW-0812">Transmembrane</keyword>
<dbReference type="PROSITE" id="PS51318">
    <property type="entry name" value="TAT"/>
    <property type="match status" value="1"/>
</dbReference>
<accession>A0A286IA07</accession>
<keyword evidence="1" id="KW-0732">Signal</keyword>
<dbReference type="OrthoDB" id="9800501at2"/>
<dbReference type="RefSeq" id="WP_097107043.1">
    <property type="nucleotide sequence ID" value="NZ_OCPC01000002.1"/>
</dbReference>
<dbReference type="InterPro" id="IPR006311">
    <property type="entry name" value="TAT_signal"/>
</dbReference>
<protein>
    <submittedName>
        <fullName evidence="3">Outer membrane lipoprotein-sorting protein</fullName>
    </submittedName>
</protein>
<keyword evidence="2" id="KW-1133">Transmembrane helix</keyword>
<dbReference type="AlphaFoldDB" id="A0A286IA07"/>
<dbReference type="Pfam" id="PF03548">
    <property type="entry name" value="LolA"/>
    <property type="match status" value="1"/>
</dbReference>
<proteinExistence type="predicted"/>
<dbReference type="EMBL" id="OCPC01000002">
    <property type="protein sequence ID" value="SOE16901.1"/>
    <property type="molecule type" value="Genomic_DNA"/>
</dbReference>
<reference evidence="4" key="1">
    <citation type="submission" date="2017-08" db="EMBL/GenBank/DDBJ databases">
        <authorList>
            <person name="Varghese N."/>
            <person name="Submissions S."/>
        </authorList>
    </citation>
    <scope>NUCLEOTIDE SEQUENCE [LARGE SCALE GENOMIC DNA]</scope>
    <source>
        <strain evidence="4">KCTC 23107</strain>
    </source>
</reference>
<dbReference type="Proteomes" id="UP000219465">
    <property type="component" value="Unassembled WGS sequence"/>
</dbReference>
<organism evidence="3 4">
    <name type="scientific">Hoeflea halophila</name>
    <dbReference type="NCBI Taxonomy" id="714899"/>
    <lineage>
        <taxon>Bacteria</taxon>
        <taxon>Pseudomonadati</taxon>
        <taxon>Pseudomonadota</taxon>
        <taxon>Alphaproteobacteria</taxon>
        <taxon>Hyphomicrobiales</taxon>
        <taxon>Rhizobiaceae</taxon>
        <taxon>Hoeflea</taxon>
    </lineage>
</organism>
<dbReference type="InterPro" id="IPR029046">
    <property type="entry name" value="LolA/LolB/LppX"/>
</dbReference>